<evidence type="ECO:0000259" key="6">
    <source>
        <dbReference type="Pfam" id="PF00496"/>
    </source>
</evidence>
<dbReference type="HOGENOM" id="CLU_017028_6_0_6"/>
<keyword evidence="5" id="KW-0812">Transmembrane</keyword>
<dbReference type="Gene3D" id="3.40.190.10">
    <property type="entry name" value="Periplasmic binding protein-like II"/>
    <property type="match status" value="1"/>
</dbReference>
<feature type="transmembrane region" description="Helical" evidence="5">
    <location>
        <begin position="786"/>
        <end position="809"/>
    </location>
</feature>
<feature type="domain" description="Solute-binding protein family 5" evidence="6">
    <location>
        <begin position="273"/>
        <end position="687"/>
    </location>
</feature>
<dbReference type="PANTHER" id="PTHR30290:SF10">
    <property type="entry name" value="PERIPLASMIC OLIGOPEPTIDE-BINDING PROTEIN-RELATED"/>
    <property type="match status" value="1"/>
</dbReference>
<dbReference type="Proteomes" id="UP000008315">
    <property type="component" value="Chromosome"/>
</dbReference>
<dbReference type="SUPFAM" id="SSF53850">
    <property type="entry name" value="Periplasmic binding protein-like II"/>
    <property type="match status" value="1"/>
</dbReference>
<comment type="subcellular location">
    <subcellularLocation>
        <location evidence="1">Cell envelope</location>
    </subcellularLocation>
</comment>
<reference evidence="8" key="1">
    <citation type="journal article" date="2012" name="J. Bacteriol.">
        <title>Genome sequence of the haloalkaliphilic methanotrophic bacterium Methylomicrobium alcaliphilum 20Z.</title>
        <authorList>
            <person name="Vuilleumier S."/>
            <person name="Khmelenina V.N."/>
            <person name="Bringel F."/>
            <person name="Reshetnikov A.S."/>
            <person name="Lajus A."/>
            <person name="Mangenot S."/>
            <person name="Rouy Z."/>
            <person name="Op den Camp H.J."/>
            <person name="Jetten M.S."/>
            <person name="Dispirito A.A."/>
            <person name="Dunfield P."/>
            <person name="Klotz M.G."/>
            <person name="Semrau J.D."/>
            <person name="Stein L.Y."/>
            <person name="Barbe V."/>
            <person name="Medigue C."/>
            <person name="Trotsenko Y.A."/>
            <person name="Kalyuzhnaya M.G."/>
        </authorList>
    </citation>
    <scope>NUCLEOTIDE SEQUENCE [LARGE SCALE GENOMIC DNA]</scope>
    <source>
        <strain evidence="8">DSM 19304 / NCIMB 14124 / VKM B-2133 / 20Z</strain>
    </source>
</reference>
<accession>G4T2H9</accession>
<dbReference type="Pfam" id="PF00496">
    <property type="entry name" value="SBP_bac_5"/>
    <property type="match status" value="1"/>
</dbReference>
<evidence type="ECO:0000256" key="3">
    <source>
        <dbReference type="ARBA" id="ARBA00022448"/>
    </source>
</evidence>
<evidence type="ECO:0000256" key="5">
    <source>
        <dbReference type="SAM" id="Phobius"/>
    </source>
</evidence>
<dbReference type="GO" id="GO:1904680">
    <property type="term" value="F:peptide transmembrane transporter activity"/>
    <property type="evidence" value="ECO:0007669"/>
    <property type="project" value="TreeGrafter"/>
</dbReference>
<dbReference type="EMBL" id="FO082060">
    <property type="protein sequence ID" value="CCE24708.1"/>
    <property type="molecule type" value="Genomic_DNA"/>
</dbReference>
<keyword evidence="3" id="KW-0813">Transport</keyword>
<dbReference type="GO" id="GO:0015833">
    <property type="term" value="P:peptide transport"/>
    <property type="evidence" value="ECO:0007669"/>
    <property type="project" value="TreeGrafter"/>
</dbReference>
<keyword evidence="4" id="KW-0732">Signal</keyword>
<dbReference type="CDD" id="cd08505">
    <property type="entry name" value="PBP2_NikA_DppA_OppA_like_18"/>
    <property type="match status" value="1"/>
</dbReference>
<keyword evidence="5" id="KW-1133">Transmembrane helix</keyword>
<dbReference type="STRING" id="1091494.MEALZ_3042"/>
<dbReference type="Gene3D" id="3.90.76.10">
    <property type="entry name" value="Dipeptide-binding Protein, Domain 1"/>
    <property type="match status" value="1"/>
</dbReference>
<evidence type="ECO:0000256" key="2">
    <source>
        <dbReference type="ARBA" id="ARBA00005695"/>
    </source>
</evidence>
<dbReference type="AlphaFoldDB" id="G4T2H9"/>
<sequence length="817" mass="94197">MSSLLWMNTLLMNIKSKTIGVKAVLSAIPSLSSFADLRVWGMPVEERRKPIHGGMAAAKRQRWRECRFCITPRMACSRAMQEQLPRSKNLSRCRHPRQAHPTPFLIHKLGIAAVLSAFAFFLSACDISQLNNPYSKKDADLAVLYSAFTERPKHLDPAISYSANEYTFLGQIYEPPFQYHYLKRPYELVPLTAMQMPEVVYLDVEGNPLPENAAEAHIAFTDYLIEIKAGVRYQPHPAFAKNSDGTYRYHALNDSEIAHITALADFDQLETRELVAEDYVYQIKRLAYSKIQSPIAELMKQYIVGFDEFYEATRDVETGELMQRKLSGVEALGKYRYKIRINGKYPQFSYWLAMPFFAPMPWEADVFYNQDGLIEKNITLDWYPVGTGPFLLAENNPNRRMVLEKNPNFRFEAYPDEGEPEDREQGLLEDAGKALPFIDKVVFTLEKETIPYWQKFLQGYYDASGIASDSFDQAVQFSGSGEVGLTRSMEEKGIQLKTSTVTAIYYMGFNMLDSLVGGLSDEARKLRQAIAIAVDYEEFISIFMNGRGEAAQGVLPPGIFGYAEGQEGLNRYVYDWVDGRPKRKSIEAARQLMVEAGYPGGIDPKTGQPLILYFDTTSSGIDDRSRLNWFRKQFRQLGIKLVIRGTDYNRFQQKMRAGNAQIYMWGWNADYPDPENFFFLLYGPNGKVQFGGENTGNYQNPEFDRIFEKMRNMDNTDERFRLIQKLQEQVRYDVPWLFGFYPKDFILYHQWYKNVKPNLMANNRLKYVRIDTAIRTEKRQQWNQPVFWPIVLVLLLLAVLIVPAVLAYCRKIRALAH</sequence>
<evidence type="ECO:0000256" key="4">
    <source>
        <dbReference type="ARBA" id="ARBA00022729"/>
    </source>
</evidence>
<protein>
    <submittedName>
        <fullName evidence="7">Extracellular solute-binding protein family 5</fullName>
    </submittedName>
</protein>
<dbReference type="InterPro" id="IPR039424">
    <property type="entry name" value="SBP_5"/>
</dbReference>
<organism evidence="7 8">
    <name type="scientific">Methylotuvimicrobium alcaliphilum (strain DSM 19304 / NCIMB 14124 / VKM B-2133 / 20Z)</name>
    <name type="common">Methylomicrobium alcaliphilum</name>
    <dbReference type="NCBI Taxonomy" id="1091494"/>
    <lineage>
        <taxon>Bacteria</taxon>
        <taxon>Pseudomonadati</taxon>
        <taxon>Pseudomonadota</taxon>
        <taxon>Gammaproteobacteria</taxon>
        <taxon>Methylococcales</taxon>
        <taxon>Methylococcaceae</taxon>
        <taxon>Methylotuvimicrobium</taxon>
    </lineage>
</organism>
<keyword evidence="8" id="KW-1185">Reference proteome</keyword>
<name>G4T2H9_META2</name>
<evidence type="ECO:0000313" key="8">
    <source>
        <dbReference type="Proteomes" id="UP000008315"/>
    </source>
</evidence>
<gene>
    <name evidence="7" type="ordered locus">MEALZ_3042</name>
</gene>
<dbReference type="InterPro" id="IPR000914">
    <property type="entry name" value="SBP_5_dom"/>
</dbReference>
<evidence type="ECO:0000256" key="1">
    <source>
        <dbReference type="ARBA" id="ARBA00004196"/>
    </source>
</evidence>
<keyword evidence="5" id="KW-0472">Membrane</keyword>
<dbReference type="PANTHER" id="PTHR30290">
    <property type="entry name" value="PERIPLASMIC BINDING COMPONENT OF ABC TRANSPORTER"/>
    <property type="match status" value="1"/>
</dbReference>
<dbReference type="Gene3D" id="3.10.105.10">
    <property type="entry name" value="Dipeptide-binding Protein, Domain 3"/>
    <property type="match status" value="1"/>
</dbReference>
<evidence type="ECO:0000313" key="7">
    <source>
        <dbReference type="EMBL" id="CCE24708.1"/>
    </source>
</evidence>
<dbReference type="KEGG" id="mah:MEALZ_3042"/>
<comment type="similarity">
    <text evidence="2">Belongs to the bacterial solute-binding protein 5 family.</text>
</comment>
<dbReference type="PATRIC" id="fig|271065.3.peg.3136"/>
<dbReference type="GO" id="GO:0030313">
    <property type="term" value="C:cell envelope"/>
    <property type="evidence" value="ECO:0007669"/>
    <property type="project" value="UniProtKB-SubCell"/>
</dbReference>
<proteinExistence type="inferred from homology"/>